<feature type="region of interest" description="Disordered" evidence="2">
    <location>
        <begin position="1036"/>
        <end position="1067"/>
    </location>
</feature>
<dbReference type="OrthoDB" id="498204at2759"/>
<dbReference type="Pfam" id="PF10294">
    <property type="entry name" value="Methyltransf_16"/>
    <property type="match status" value="1"/>
</dbReference>
<dbReference type="PANTHER" id="PTHR43757:SF2">
    <property type="entry name" value="AMINOMETHYLTRANSFERASE, MITOCHONDRIAL"/>
    <property type="match status" value="1"/>
</dbReference>
<evidence type="ECO:0000313" key="9">
    <source>
        <dbReference type="Proteomes" id="UP001152797"/>
    </source>
</evidence>
<dbReference type="EMBL" id="CAMXCT010000646">
    <property type="protein sequence ID" value="CAI3981573.1"/>
    <property type="molecule type" value="Genomic_DNA"/>
</dbReference>
<organism evidence="7">
    <name type="scientific">Cladocopium goreaui</name>
    <dbReference type="NCBI Taxonomy" id="2562237"/>
    <lineage>
        <taxon>Eukaryota</taxon>
        <taxon>Sar</taxon>
        <taxon>Alveolata</taxon>
        <taxon>Dinophyceae</taxon>
        <taxon>Suessiales</taxon>
        <taxon>Symbiodiniaceae</taxon>
        <taxon>Cladocopium</taxon>
    </lineage>
</organism>
<dbReference type="PANTHER" id="PTHR43757">
    <property type="entry name" value="AMINOMETHYLTRANSFERASE"/>
    <property type="match status" value="1"/>
</dbReference>
<accession>A0A9P1FMI1</accession>
<evidence type="ECO:0000256" key="2">
    <source>
        <dbReference type="SAM" id="MobiDB-lite"/>
    </source>
</evidence>
<dbReference type="Pfam" id="PF01571">
    <property type="entry name" value="GCV_T"/>
    <property type="match status" value="1"/>
</dbReference>
<dbReference type="InterPro" id="IPR036188">
    <property type="entry name" value="FAD/NAD-bd_sf"/>
</dbReference>
<evidence type="ECO:0000313" key="8">
    <source>
        <dbReference type="EMBL" id="CAL4768885.1"/>
    </source>
</evidence>
<feature type="domain" description="FAD dependent oxidoreductase central" evidence="6">
    <location>
        <begin position="373"/>
        <end position="424"/>
    </location>
</feature>
<dbReference type="InterPro" id="IPR006076">
    <property type="entry name" value="FAD-dep_OxRdtase"/>
</dbReference>
<dbReference type="Gene3D" id="3.30.70.1400">
    <property type="entry name" value="Aminomethyltransferase beta-barrel domains"/>
    <property type="match status" value="1"/>
</dbReference>
<evidence type="ECO:0000259" key="4">
    <source>
        <dbReference type="Pfam" id="PF01571"/>
    </source>
</evidence>
<dbReference type="CDD" id="cd02440">
    <property type="entry name" value="AdoMet_MTases"/>
    <property type="match status" value="1"/>
</dbReference>
<reference evidence="8 9" key="2">
    <citation type="submission" date="2024-05" db="EMBL/GenBank/DDBJ databases">
        <authorList>
            <person name="Chen Y."/>
            <person name="Shah S."/>
            <person name="Dougan E. K."/>
            <person name="Thang M."/>
            <person name="Chan C."/>
        </authorList>
    </citation>
    <scope>NUCLEOTIDE SEQUENCE [LARGE SCALE GENOMIC DNA]</scope>
</reference>
<evidence type="ECO:0000259" key="6">
    <source>
        <dbReference type="Pfam" id="PF16350"/>
    </source>
</evidence>
<protein>
    <submittedName>
        <fullName evidence="8">Dimethylglycine dehydrogenase, mitochondrial (ME2GLYDH)</fullName>
    </submittedName>
</protein>
<dbReference type="InterPro" id="IPR027266">
    <property type="entry name" value="TrmE/GcvT-like"/>
</dbReference>
<dbReference type="Gene3D" id="3.40.50.150">
    <property type="entry name" value="Vaccinia Virus protein VP39"/>
    <property type="match status" value="1"/>
</dbReference>
<dbReference type="SUPFAM" id="SSF101790">
    <property type="entry name" value="Aminomethyltransferase beta-barrel domain"/>
    <property type="match status" value="1"/>
</dbReference>
<comment type="similarity">
    <text evidence="1">Belongs to the GcvT family.</text>
</comment>
<evidence type="ECO:0000259" key="5">
    <source>
        <dbReference type="Pfam" id="PF08669"/>
    </source>
</evidence>
<dbReference type="InterPro" id="IPR006222">
    <property type="entry name" value="GCVT_N"/>
</dbReference>
<dbReference type="Gene3D" id="3.30.9.10">
    <property type="entry name" value="D-Amino Acid Oxidase, subunit A, domain 2"/>
    <property type="match status" value="1"/>
</dbReference>
<dbReference type="Gene3D" id="3.50.50.60">
    <property type="entry name" value="FAD/NAD(P)-binding domain"/>
    <property type="match status" value="1"/>
</dbReference>
<evidence type="ECO:0000256" key="1">
    <source>
        <dbReference type="ARBA" id="ARBA00008609"/>
    </source>
</evidence>
<dbReference type="EMBL" id="CAMXCT030000646">
    <property type="protein sequence ID" value="CAL4768885.1"/>
    <property type="molecule type" value="Genomic_DNA"/>
</dbReference>
<dbReference type="Pfam" id="PF01266">
    <property type="entry name" value="DAO"/>
    <property type="match status" value="1"/>
</dbReference>
<dbReference type="InterPro" id="IPR013977">
    <property type="entry name" value="GcvT_C"/>
</dbReference>
<dbReference type="Proteomes" id="UP001152797">
    <property type="component" value="Unassembled WGS sequence"/>
</dbReference>
<evidence type="ECO:0000313" key="7">
    <source>
        <dbReference type="EMBL" id="CAI3981573.1"/>
    </source>
</evidence>
<dbReference type="InterPro" id="IPR028896">
    <property type="entry name" value="GcvT/YgfZ/DmdA"/>
</dbReference>
<reference evidence="7" key="1">
    <citation type="submission" date="2022-10" db="EMBL/GenBank/DDBJ databases">
        <authorList>
            <person name="Chen Y."/>
            <person name="Dougan E. K."/>
            <person name="Chan C."/>
            <person name="Rhodes N."/>
            <person name="Thang M."/>
        </authorList>
    </citation>
    <scope>NUCLEOTIDE SEQUENCE</scope>
</reference>
<dbReference type="SUPFAM" id="SSF54373">
    <property type="entry name" value="FAD-linked reductases, C-terminal domain"/>
    <property type="match status" value="1"/>
</dbReference>
<dbReference type="InterPro" id="IPR019410">
    <property type="entry name" value="Methyltransf_16"/>
</dbReference>
<dbReference type="Gene3D" id="2.40.30.110">
    <property type="entry name" value="Aminomethyltransferase beta-barrel domains"/>
    <property type="match status" value="1"/>
</dbReference>
<dbReference type="InterPro" id="IPR029063">
    <property type="entry name" value="SAM-dependent_MTases_sf"/>
</dbReference>
<dbReference type="Gene3D" id="3.30.1360.120">
    <property type="entry name" value="Probable tRNA modification gtpase trme, domain 1"/>
    <property type="match status" value="1"/>
</dbReference>
<feature type="domain" description="Aminomethyltransferase C-terminal" evidence="5">
    <location>
        <begin position="726"/>
        <end position="791"/>
    </location>
</feature>
<dbReference type="InterPro" id="IPR029043">
    <property type="entry name" value="GcvT/YgfZ_C"/>
</dbReference>
<feature type="domain" description="GCVT N-terminal" evidence="4">
    <location>
        <begin position="432"/>
        <end position="702"/>
    </location>
</feature>
<feature type="domain" description="FAD dependent oxidoreductase" evidence="3">
    <location>
        <begin position="3"/>
        <end position="370"/>
    </location>
</feature>
<name>A0A9P1FMI1_9DINO</name>
<evidence type="ECO:0000259" key="3">
    <source>
        <dbReference type="Pfam" id="PF01266"/>
    </source>
</evidence>
<dbReference type="SUPFAM" id="SSF103025">
    <property type="entry name" value="Folate-binding domain"/>
    <property type="match status" value="1"/>
</dbReference>
<dbReference type="Pfam" id="PF08669">
    <property type="entry name" value="GCV_T_C"/>
    <property type="match status" value="1"/>
</dbReference>
<feature type="compositionally biased region" description="Polar residues" evidence="2">
    <location>
        <begin position="1042"/>
        <end position="1061"/>
    </location>
</feature>
<dbReference type="SUPFAM" id="SSF53335">
    <property type="entry name" value="S-adenosyl-L-methionine-dependent methyltransferases"/>
    <property type="match status" value="1"/>
</dbReference>
<gene>
    <name evidence="7" type="ORF">C1SCF055_LOCUS9349</name>
</gene>
<comment type="caution">
    <text evidence="7">The sequence shown here is derived from an EMBL/GenBank/DDBJ whole genome shotgun (WGS) entry which is preliminary data.</text>
</comment>
<dbReference type="EMBL" id="CAMXCT020000646">
    <property type="protein sequence ID" value="CAL1134948.1"/>
    <property type="molecule type" value="Genomic_DNA"/>
</dbReference>
<dbReference type="SUPFAM" id="SSF51905">
    <property type="entry name" value="FAD/NAD(P)-binding domain"/>
    <property type="match status" value="1"/>
</dbReference>
<keyword evidence="9" id="KW-1185">Reference proteome</keyword>
<dbReference type="GO" id="GO:0005739">
    <property type="term" value="C:mitochondrion"/>
    <property type="evidence" value="ECO:0007669"/>
    <property type="project" value="TreeGrafter"/>
</dbReference>
<proteinExistence type="inferred from homology"/>
<sequence>MLYNLAKQGVKCVLFEKGELTCGATWHAAGLVTRFHGGNNFRLWHDEGVNLFTKWQSEGTPLSFHTPGSIRLIPNEQNYIDEAKYQVSKAKIFSSLFECEPHHMISVKEIKEKHPLVNLEDTGIYGGIFTEGDGHIDPSSVTNAFADRAKGLGGSIEQKTEVVGLKLLPSRQWEVITRTAKGEEKRTVADFVINAAGLWCDKVGAMAGVRVPSVVLQHQYCITEAIPEVKEYHDKHGHQLPVLRDLKGSFYVRDERDGILIGPYEYSEAMQLAPEDWRKTGMPNEYANFLFEGDVERLMPHLERAMEVLPQVGEVGMKTVLNGPTMWPADGNHLVGPAPEWDTAPNFWLACAESYGIAHSAGLSRYLSEWIVNGEPPYELKEADPARYGTWATKDWVATKVRETYGMNNHVHFPNENLLAGRPVEPVPNEAIYELLKSKGCQFGFHNGWESANYFDPDMPGEQHGNAKGSFRRPMYQDLVERECKEMASFGGICYWPFAKYHVSGPGAVAFMDRMVPNRLPNVGRCALSYFLTPQGKISSEVMLVRLAEDKFYVVSYPEQEHFDWRWLHMHKPSEGVEIENVTANFGTLMVSGPESRRVLGELAGDAEAWSKDNFKFYAWREVELAGIPCRALRVSFTGELGWELHPATADVAPLYHALKKAEPRLNDWGGYAMGSFRLEKGFKAFGSDMTKDHQALEAGISGKFLRMEKDFIGRDALAANPTPERRLVHLAVSAPEGTDCAGNEPIFNESTGEVVGFTTSGGYGYLAQQSIAFGYVASSALDANASLAVEGLPSEACGGSSQHLSRRQQQGRGTCEPAMEMQRGLDGQVVEVESLKMKEMPEGNIPPWRFRHNTAEEVLYLREKHNSRQDPDRVARWKRSSPSASQEVPSEDGSDGMIASEHATEDGEEVCVLPETEEVPEEICGAELQALPAPLPVSGSPFTTVLGFLRKEPYELQAKRDAAMRRQVQKMLRQIYRRSVEATGSVFRSDPPWPPKEKKQEELLPNIRKVSPLFAPFAPKKVSHSPKKALPVEVASHAKEPSQQNPARQATVRSMTSFGRGSQGGPYTLRQVYEEVEADIHHRRPVDVRASLGRLGPELLGPGTTRMRRKLPFAHPQMWGASAPVLALPELPELPELFAALGTEGAPPGVPPALWASMCKKRWIPQGSRFKLSTYRDLVMVDDARDHCLEHMHESNHLTMPQREEHLQKRHFHVPGRGRRVLTLQEDPTGKFGGSCSSGTVLWPAATALIEHLDAEAAWTWSDGLEYVAGVLVEKSCLNCRVLELGAGCGAVGMFLSIFKGCEAWLTEAPEQLPLLARNASENSPDGLDLQVAPLKWGDAQALEQLVALGTFDMIVGSDVTYRPECLSDLLSTAQKLLSHRGRFFLSFQDRPGEEAHLEAGLQKSGFRQLKRLTKAAKLEGQEEALNLDLCTGKAA</sequence>
<feature type="region of interest" description="Disordered" evidence="2">
    <location>
        <begin position="864"/>
        <end position="899"/>
    </location>
</feature>
<dbReference type="InterPro" id="IPR032503">
    <property type="entry name" value="FAO_M"/>
</dbReference>
<dbReference type="Pfam" id="PF16350">
    <property type="entry name" value="FAO_M"/>
    <property type="match status" value="1"/>
</dbReference>
<feature type="compositionally biased region" description="Basic and acidic residues" evidence="2">
    <location>
        <begin position="864"/>
        <end position="876"/>
    </location>
</feature>